<dbReference type="STRING" id="286727.SAMN02982917_2341"/>
<feature type="region of interest" description="Disordered" evidence="1">
    <location>
        <begin position="48"/>
        <end position="71"/>
    </location>
</feature>
<evidence type="ECO:0000313" key="2">
    <source>
        <dbReference type="EMBL" id="SMF47759.1"/>
    </source>
</evidence>
<dbReference type="EMBL" id="FXAK01000005">
    <property type="protein sequence ID" value="SMF47759.1"/>
    <property type="molecule type" value="Genomic_DNA"/>
</dbReference>
<evidence type="ECO:0000256" key="1">
    <source>
        <dbReference type="SAM" id="MobiDB-lite"/>
    </source>
</evidence>
<organism evidence="2 3">
    <name type="scientific">Azospirillum oryzae</name>
    <dbReference type="NCBI Taxonomy" id="286727"/>
    <lineage>
        <taxon>Bacteria</taxon>
        <taxon>Pseudomonadati</taxon>
        <taxon>Pseudomonadota</taxon>
        <taxon>Alphaproteobacteria</taxon>
        <taxon>Rhodospirillales</taxon>
        <taxon>Azospirillaceae</taxon>
        <taxon>Azospirillum</taxon>
    </lineage>
</organism>
<accession>A0A1X7F8E5</accession>
<evidence type="ECO:0000313" key="3">
    <source>
        <dbReference type="Proteomes" id="UP000192936"/>
    </source>
</evidence>
<gene>
    <name evidence="2" type="ORF">SAMN02982917_2341</name>
</gene>
<name>A0A1X7F8E5_9PROT</name>
<proteinExistence type="predicted"/>
<sequence length="71" mass="7342">MTIAPGLEEAARVARSRARLIRSTTKGGSAIAIGLEDLAQELDGMARRAQARTTKPDLLTSPAAAPAQAAE</sequence>
<reference evidence="2 3" key="1">
    <citation type="submission" date="2017-04" db="EMBL/GenBank/DDBJ databases">
        <authorList>
            <person name="Afonso C.L."/>
            <person name="Miller P.J."/>
            <person name="Scott M.A."/>
            <person name="Spackman E."/>
            <person name="Goraichik I."/>
            <person name="Dimitrov K.M."/>
            <person name="Suarez D.L."/>
            <person name="Swayne D.E."/>
        </authorList>
    </citation>
    <scope>NUCLEOTIDE SEQUENCE [LARGE SCALE GENOMIC DNA]</scope>
    <source>
        <strain evidence="2 3">A2P</strain>
    </source>
</reference>
<feature type="compositionally biased region" description="Low complexity" evidence="1">
    <location>
        <begin position="62"/>
        <end position="71"/>
    </location>
</feature>
<protein>
    <submittedName>
        <fullName evidence="2">Uncharacterized protein</fullName>
    </submittedName>
</protein>
<dbReference type="Proteomes" id="UP000192936">
    <property type="component" value="Unassembled WGS sequence"/>
</dbReference>
<dbReference type="AlphaFoldDB" id="A0A1X7F8E5"/>
<dbReference type="OrthoDB" id="9978103at2"/>
<dbReference type="RefSeq" id="WP_085085449.1">
    <property type="nucleotide sequence ID" value="NZ_FXAK01000005.1"/>
</dbReference>